<keyword evidence="2" id="KW-1185">Reference proteome</keyword>
<protein>
    <recommendedName>
        <fullName evidence="3">Transposase</fullName>
    </recommendedName>
</protein>
<dbReference type="Proteomes" id="UP000321676">
    <property type="component" value="Unassembled WGS sequence"/>
</dbReference>
<accession>A0ABQ0W2S3</accession>
<comment type="caution">
    <text evidence="1">The sequence shown here is derived from an EMBL/GenBank/DDBJ whole genome shotgun (WGS) entry which is preliminary data.</text>
</comment>
<dbReference type="EMBL" id="BJXH01000001">
    <property type="protein sequence ID" value="GEM66535.1"/>
    <property type="molecule type" value="Genomic_DNA"/>
</dbReference>
<name>A0ABQ0W2S3_9SPHI</name>
<evidence type="ECO:0000313" key="2">
    <source>
        <dbReference type="Proteomes" id="UP000321676"/>
    </source>
</evidence>
<evidence type="ECO:0000313" key="1">
    <source>
        <dbReference type="EMBL" id="GEM66535.1"/>
    </source>
</evidence>
<gene>
    <name evidence="1" type="ORF">SMI01S_01410</name>
</gene>
<sequence>MIKKKSGRGTYETPRFFKLIEETENEILIPRGFIGKLLRFCRDAQVAHELFDNRSKHALIPFL</sequence>
<evidence type="ECO:0008006" key="3">
    <source>
        <dbReference type="Google" id="ProtNLM"/>
    </source>
</evidence>
<proteinExistence type="predicted"/>
<reference evidence="1 2" key="1">
    <citation type="submission" date="2019-07" db="EMBL/GenBank/DDBJ databases">
        <title>Whole genome shotgun sequence of Sphingobacterium mizutaii NBRC 14946.</title>
        <authorList>
            <person name="Hosoyama A."/>
            <person name="Uohara A."/>
            <person name="Ohji S."/>
            <person name="Ichikawa N."/>
        </authorList>
    </citation>
    <scope>NUCLEOTIDE SEQUENCE [LARGE SCALE GENOMIC DNA]</scope>
    <source>
        <strain evidence="1 2">NBRC 14946</strain>
    </source>
</reference>
<organism evidence="1 2">
    <name type="scientific">Sphingobacterium mizutaii NBRC 14946 = DSM 11724</name>
    <dbReference type="NCBI Taxonomy" id="1220576"/>
    <lineage>
        <taxon>Bacteria</taxon>
        <taxon>Pseudomonadati</taxon>
        <taxon>Bacteroidota</taxon>
        <taxon>Sphingobacteriia</taxon>
        <taxon>Sphingobacteriales</taxon>
        <taxon>Sphingobacteriaceae</taxon>
        <taxon>Sphingobacterium</taxon>
    </lineage>
</organism>